<dbReference type="Proteomes" id="UP000282299">
    <property type="component" value="Unassembled WGS sequence"/>
</dbReference>
<dbReference type="Proteomes" id="UP000807555">
    <property type="component" value="Unassembled WGS sequence"/>
</dbReference>
<gene>
    <name evidence="2" type="ORF">EGS84_13750</name>
    <name evidence="1" type="ORF">I5687_02365</name>
</gene>
<evidence type="ECO:0000313" key="1">
    <source>
        <dbReference type="EMBL" id="MBJ9866792.1"/>
    </source>
</evidence>
<organism evidence="2 3">
    <name type="scientific">Citrobacter koseri</name>
    <name type="common">Citrobacter diversus</name>
    <dbReference type="NCBI Taxonomy" id="545"/>
    <lineage>
        <taxon>Bacteria</taxon>
        <taxon>Pseudomonadati</taxon>
        <taxon>Pseudomonadota</taxon>
        <taxon>Gammaproteobacteria</taxon>
        <taxon>Enterobacterales</taxon>
        <taxon>Enterobacteriaceae</taxon>
        <taxon>Citrobacter</taxon>
    </lineage>
</organism>
<name>A0AAQ0V7M9_CITKO</name>
<proteinExistence type="predicted"/>
<dbReference type="AlphaFoldDB" id="A0AAQ0V7M9"/>
<reference evidence="2" key="1">
    <citation type="submission" date="2018-10" db="EMBL/GenBank/DDBJ databases">
        <title>FDA dAtabase for Regulatory Grade micrObial Sequences (FDA-ARGOS): Supporting development and validation of Infectious Disease Dx tests.</title>
        <authorList>
            <person name="Campos J."/>
            <person name="Goldberg B."/>
            <person name="Tallon L.J."/>
            <person name="Sadzewicz L."/>
            <person name="Zhao X."/>
            <person name="Vavikolanu K."/>
            <person name="Mehta A."/>
            <person name="Aluvathingal J."/>
            <person name="Nadendla S."/>
            <person name="Geyer C."/>
            <person name="Nandy P."/>
            <person name="Yan Y."/>
            <person name="Sichtig H."/>
        </authorList>
    </citation>
    <scope>NUCLEOTIDE SEQUENCE</scope>
    <source>
        <strain evidence="2">FDAARGOS_526</strain>
    </source>
</reference>
<protein>
    <submittedName>
        <fullName evidence="2">DNA breaking-rejoining protein</fullName>
    </submittedName>
</protein>
<sequence>MKNSPLIWRGFLHPEFNNRRSFMEIVKIEMNLKAVNKELAVFNCEKKVSGVIHSAETGAVTVILDGGYVFGKFDCPLCAVEAISMLSVKVSDGDNAGFGNYRSYKLDYSEKVFSTVH</sequence>
<evidence type="ECO:0000313" key="3">
    <source>
        <dbReference type="Proteomes" id="UP000282299"/>
    </source>
</evidence>
<dbReference type="EMBL" id="RKIT01000002">
    <property type="protein sequence ID" value="RSC17926.1"/>
    <property type="molecule type" value="Genomic_DNA"/>
</dbReference>
<reference evidence="3" key="2">
    <citation type="submission" date="2018-10" db="EMBL/GenBank/DDBJ databases">
        <title>FDA dAtabase for Regulatory Grade micrObial Sequences (FDA-ARGOS): Supporting development and validation of Infectious Disease Dx tests.</title>
        <authorList>
            <person name="Goldberg B."/>
            <person name="Campos J."/>
            <person name="Tallon L."/>
            <person name="Sadzewicz L."/>
            <person name="Zhao X."/>
            <person name="Vavikolanu K."/>
            <person name="Mehta A."/>
            <person name="Aluvathingal J."/>
            <person name="Nadendla S."/>
            <person name="Geyer C."/>
            <person name="Nandy P."/>
            <person name="Yan Y."/>
            <person name="Sichtig H."/>
        </authorList>
    </citation>
    <scope>NUCLEOTIDE SEQUENCE [LARGE SCALE GENOMIC DNA]</scope>
    <source>
        <strain evidence="3">FDAARGOS_526</strain>
    </source>
</reference>
<dbReference type="RefSeq" id="WP_077956858.1">
    <property type="nucleotide sequence ID" value="NZ_ABTEQQ020000001.1"/>
</dbReference>
<evidence type="ECO:0000313" key="2">
    <source>
        <dbReference type="EMBL" id="RSC17926.1"/>
    </source>
</evidence>
<reference evidence="1" key="3">
    <citation type="submission" date="2020-11" db="EMBL/GenBank/DDBJ databases">
        <title>Enhanced detection system for hospital associated transmission using whole genome sequencing surveillance.</title>
        <authorList>
            <person name="Harrison L.H."/>
            <person name="Van Tyne D."/>
            <person name="Marsh J.W."/>
            <person name="Griffith M.P."/>
            <person name="Snyder D.J."/>
            <person name="Cooper V.S."/>
            <person name="Mustapha M."/>
        </authorList>
    </citation>
    <scope>NUCLEOTIDE SEQUENCE</scope>
    <source>
        <strain evidence="1">CB00014</strain>
    </source>
</reference>
<accession>A0AAQ0V7M9</accession>
<comment type="caution">
    <text evidence="2">The sequence shown here is derived from an EMBL/GenBank/DDBJ whole genome shotgun (WGS) entry which is preliminary data.</text>
</comment>
<dbReference type="EMBL" id="JADVNV010000001">
    <property type="protein sequence ID" value="MBJ9866792.1"/>
    <property type="molecule type" value="Genomic_DNA"/>
</dbReference>